<dbReference type="EMBL" id="VLTL01000180">
    <property type="protein sequence ID" value="KAA0155558.1"/>
    <property type="molecule type" value="Genomic_DNA"/>
</dbReference>
<proteinExistence type="predicted"/>
<dbReference type="AlphaFoldDB" id="A0A5A8CS65"/>
<comment type="caution">
    <text evidence="1">The sequence shown here is derived from an EMBL/GenBank/DDBJ whole genome shotgun (WGS) entry which is preliminary data.</text>
</comment>
<dbReference type="Proteomes" id="UP000324907">
    <property type="component" value="Unassembled WGS sequence"/>
</dbReference>
<evidence type="ECO:0000313" key="2">
    <source>
        <dbReference type="Proteomes" id="UP000324907"/>
    </source>
</evidence>
<accession>A0A5A8CS65</accession>
<evidence type="ECO:0000313" key="1">
    <source>
        <dbReference type="EMBL" id="KAA0155558.1"/>
    </source>
</evidence>
<organism evidence="1 2">
    <name type="scientific">Cafeteria roenbergensis</name>
    <name type="common">Marine flagellate</name>
    <dbReference type="NCBI Taxonomy" id="33653"/>
    <lineage>
        <taxon>Eukaryota</taxon>
        <taxon>Sar</taxon>
        <taxon>Stramenopiles</taxon>
        <taxon>Bigyra</taxon>
        <taxon>Opalozoa</taxon>
        <taxon>Bicosoecida</taxon>
        <taxon>Cafeteriaceae</taxon>
        <taxon>Cafeteria</taxon>
    </lineage>
</organism>
<protein>
    <submittedName>
        <fullName evidence="1">Uncharacterized protein</fullName>
    </submittedName>
</protein>
<reference evidence="1 2" key="1">
    <citation type="submission" date="2019-07" db="EMBL/GenBank/DDBJ databases">
        <title>Genomes of Cafeteria roenbergensis.</title>
        <authorList>
            <person name="Fischer M.G."/>
            <person name="Hackl T."/>
            <person name="Roman M."/>
        </authorList>
    </citation>
    <scope>NUCLEOTIDE SEQUENCE [LARGE SCALE GENOMIC DNA]</scope>
    <source>
        <strain evidence="1 2">RCC970-E3</strain>
    </source>
</reference>
<sequence>MPRGVVSLSLAVRSATESCRWAGDPVAIAESGIALSPDSVTFTPNNSDVPVFVEATSTSDCVVGAVRPAQIAASVAAPRDPEYDSLPELSRRFAWDDVEAGVQRPSGPARWQTEQTFTVTVANDDVARDYVAALVVTATARGVGSGAQRGRVRPVDHLADAVNLAVENDDDAEIVISSLAAPAVSVPVGGSLELSIFGRLEAHR</sequence>
<gene>
    <name evidence="1" type="ORF">FNF28_06692</name>
</gene>
<name>A0A5A8CS65_CAFRO</name>